<dbReference type="InterPro" id="IPR015867">
    <property type="entry name" value="N-reg_PII/ATP_PRibTrfase_C"/>
</dbReference>
<sequence length="107" mass="11836">MKMIRAIIRPEKVSKVLNELQEAGYSSVTKMDVVGRGRQRGVKVGNVYYEQLEKELLMIVCKAEDSDEIIKLIIKNAKTGEGTFGDGKIFVTDVEKAITISSGEVEA</sequence>
<keyword evidence="3" id="KW-0804">Transcription</keyword>
<dbReference type="InterPro" id="IPR011322">
    <property type="entry name" value="N-reg_PII-like_a/b"/>
</dbReference>
<dbReference type="RefSeq" id="WP_213235758.1">
    <property type="nucleotide sequence ID" value="NZ_JAHBCL010000006.1"/>
</dbReference>
<dbReference type="EMBL" id="JAHBCL010000006">
    <property type="protein sequence ID" value="MBS7525972.1"/>
    <property type="molecule type" value="Genomic_DNA"/>
</dbReference>
<dbReference type="InterPro" id="IPR002187">
    <property type="entry name" value="N-reg_PII"/>
</dbReference>
<accession>A0ABS5PM47</accession>
<dbReference type="PROSITE" id="PS51343">
    <property type="entry name" value="PII_GLNB_DOM"/>
    <property type="match status" value="1"/>
</dbReference>
<comment type="function">
    <text evidence="1">Could be involved in the regulation of nitrogen fixation.</text>
</comment>
<proteinExistence type="predicted"/>
<reference evidence="5 6" key="1">
    <citation type="submission" date="2021-05" db="EMBL/GenBank/DDBJ databases">
        <title>Fusibacter ferrireducens sp. nov., an anaerobic, sulfur- and Fe-reducing bacterium isolated from the mangrove sediment.</title>
        <authorList>
            <person name="Qiu D."/>
        </authorList>
    </citation>
    <scope>NUCLEOTIDE SEQUENCE [LARGE SCALE GENOMIC DNA]</scope>
    <source>
        <strain evidence="5 6">DSM 12116</strain>
    </source>
</reference>
<dbReference type="Gene3D" id="3.30.70.120">
    <property type="match status" value="1"/>
</dbReference>
<dbReference type="PANTHER" id="PTHR30115">
    <property type="entry name" value="NITROGEN REGULATORY PROTEIN P-II"/>
    <property type="match status" value="1"/>
</dbReference>
<name>A0ABS5PM47_9FIRM</name>
<gene>
    <name evidence="5" type="ORF">KHM83_04675</name>
</gene>
<dbReference type="PANTHER" id="PTHR30115:SF13">
    <property type="entry name" value="PII-LIKE PROTEIN GLNBI"/>
    <property type="match status" value="1"/>
</dbReference>
<comment type="caution">
    <text evidence="5">The sequence shown here is derived from an EMBL/GenBank/DDBJ whole genome shotgun (WGS) entry which is preliminary data.</text>
</comment>
<evidence type="ECO:0000256" key="4">
    <source>
        <dbReference type="ARBA" id="ARBA00023231"/>
    </source>
</evidence>
<evidence type="ECO:0000256" key="3">
    <source>
        <dbReference type="ARBA" id="ARBA00023163"/>
    </source>
</evidence>
<evidence type="ECO:0000313" key="5">
    <source>
        <dbReference type="EMBL" id="MBS7525972.1"/>
    </source>
</evidence>
<organism evidence="5 6">
    <name type="scientific">Fusibacter paucivorans</name>
    <dbReference type="NCBI Taxonomy" id="76009"/>
    <lineage>
        <taxon>Bacteria</taxon>
        <taxon>Bacillati</taxon>
        <taxon>Bacillota</taxon>
        <taxon>Clostridia</taxon>
        <taxon>Eubacteriales</taxon>
        <taxon>Eubacteriales Family XII. Incertae Sedis</taxon>
        <taxon>Fusibacter</taxon>
    </lineage>
</organism>
<protein>
    <submittedName>
        <fullName evidence="5">P-II family nitrogen regulator</fullName>
    </submittedName>
</protein>
<keyword evidence="6" id="KW-1185">Reference proteome</keyword>
<evidence type="ECO:0000256" key="2">
    <source>
        <dbReference type="ARBA" id="ARBA00023015"/>
    </source>
</evidence>
<dbReference type="Pfam" id="PF00543">
    <property type="entry name" value="P-II"/>
    <property type="match status" value="1"/>
</dbReference>
<dbReference type="SMART" id="SM00938">
    <property type="entry name" value="P-II"/>
    <property type="match status" value="1"/>
</dbReference>
<keyword evidence="4" id="KW-0535">Nitrogen fixation</keyword>
<keyword evidence="2" id="KW-0805">Transcription regulation</keyword>
<dbReference type="PRINTS" id="PR00340">
    <property type="entry name" value="PIIGLNB"/>
</dbReference>
<dbReference type="Proteomes" id="UP000746471">
    <property type="component" value="Unassembled WGS sequence"/>
</dbReference>
<evidence type="ECO:0000256" key="1">
    <source>
        <dbReference type="ARBA" id="ARBA00002440"/>
    </source>
</evidence>
<evidence type="ECO:0000313" key="6">
    <source>
        <dbReference type="Proteomes" id="UP000746471"/>
    </source>
</evidence>
<dbReference type="SUPFAM" id="SSF54913">
    <property type="entry name" value="GlnB-like"/>
    <property type="match status" value="1"/>
</dbReference>